<sequence>MKLKPVVSPYGEQGAEQSGPNYPPKGPRSERNYNTHYINLDVKAKCELEKKAGATRIPEKYGAMSNGQAPRTRPAGKRSRRSVSFKQGQLKKVNGGARLPEPTGMERLESAAERQTRSVEKRGTTLGPRNAINELNDHISGENININGIKPPESFLLSAPSVTNGINSHTIKEGPLAAFGDSLRLAMGTRSSYPQSLFFSSSFEPCTNSDEILVARSPTLKLGDLLWRQTNYGTEREGYLDATSAPLHSLQSPFMSSSGASLAEDYFNTPRHNGFPNPNTPLLEPARGMSGIWSASYLRQSPIITPQNQEEMVWSPFSKPGKTPVRSSSVTGSRFFPSPATPTFRARHSFNNTEWEHSSSIERTGERSDGRFTAPIYEGKSYTEGSSPLYPGYVLLDTHLEEMSYLMRALDTPMEMPIERSMKSLRITEKGLQGVDELCFPVSPPDTIKPSSIKKRKQTPSPKLVRTPSFSLQPTRLIVSDQPSADTYCLNTKHTTVKVSFPKHCRVPNQKSQSEAPEPRPEGFSSTFYRKADNGFMFVQELQPRLSFKKVANSKKKYDFTTCVRVKLSFPTRGSKVSVASQVLLDVNKIGGKIANIKPLKRAGTFGTRKAA</sequence>
<evidence type="ECO:0000313" key="3">
    <source>
        <dbReference type="Proteomes" id="UP000094336"/>
    </source>
</evidence>
<protein>
    <submittedName>
        <fullName evidence="2">Uncharacterized protein</fullName>
    </submittedName>
</protein>
<dbReference type="EMBL" id="KV454430">
    <property type="protein sequence ID" value="ODQ80297.1"/>
    <property type="molecule type" value="Genomic_DNA"/>
</dbReference>
<accession>A0A1E3QTP3</accession>
<proteinExistence type="predicted"/>
<dbReference type="GeneID" id="30144900"/>
<gene>
    <name evidence="2" type="ORF">BABINDRAFT_131611</name>
</gene>
<evidence type="ECO:0000313" key="2">
    <source>
        <dbReference type="EMBL" id="ODQ80297.1"/>
    </source>
</evidence>
<feature type="compositionally biased region" description="Basic residues" evidence="1">
    <location>
        <begin position="74"/>
        <end position="83"/>
    </location>
</feature>
<organism evidence="2 3">
    <name type="scientific">Babjeviella inositovora NRRL Y-12698</name>
    <dbReference type="NCBI Taxonomy" id="984486"/>
    <lineage>
        <taxon>Eukaryota</taxon>
        <taxon>Fungi</taxon>
        <taxon>Dikarya</taxon>
        <taxon>Ascomycota</taxon>
        <taxon>Saccharomycotina</taxon>
        <taxon>Pichiomycetes</taxon>
        <taxon>Serinales incertae sedis</taxon>
        <taxon>Babjeviella</taxon>
    </lineage>
</organism>
<feature type="region of interest" description="Disordered" evidence="1">
    <location>
        <begin position="506"/>
        <end position="525"/>
    </location>
</feature>
<keyword evidence="3" id="KW-1185">Reference proteome</keyword>
<dbReference type="AlphaFoldDB" id="A0A1E3QTP3"/>
<evidence type="ECO:0000256" key="1">
    <source>
        <dbReference type="SAM" id="MobiDB-lite"/>
    </source>
</evidence>
<feature type="region of interest" description="Disordered" evidence="1">
    <location>
        <begin position="1"/>
        <end position="35"/>
    </location>
</feature>
<reference evidence="3" key="1">
    <citation type="submission" date="2016-05" db="EMBL/GenBank/DDBJ databases">
        <title>Comparative genomics of biotechnologically important yeasts.</title>
        <authorList>
            <consortium name="DOE Joint Genome Institute"/>
            <person name="Riley R."/>
            <person name="Haridas S."/>
            <person name="Wolfe K.H."/>
            <person name="Lopes M.R."/>
            <person name="Hittinger C.T."/>
            <person name="Goker M."/>
            <person name="Salamov A."/>
            <person name="Wisecaver J."/>
            <person name="Long T.M."/>
            <person name="Aerts A.L."/>
            <person name="Barry K."/>
            <person name="Choi C."/>
            <person name="Clum A."/>
            <person name="Coughlan A.Y."/>
            <person name="Deshpande S."/>
            <person name="Douglass A.P."/>
            <person name="Hanson S.J."/>
            <person name="Klenk H.-P."/>
            <person name="Labutti K."/>
            <person name="Lapidus A."/>
            <person name="Lindquist E."/>
            <person name="Lipzen A."/>
            <person name="Meier-Kolthoff J.P."/>
            <person name="Ohm R.A."/>
            <person name="Otillar R.P."/>
            <person name="Pangilinan J."/>
            <person name="Peng Y."/>
            <person name="Rokas A."/>
            <person name="Rosa C.A."/>
            <person name="Scheuner C."/>
            <person name="Sibirny A.A."/>
            <person name="Slot J.C."/>
            <person name="Stielow J.B."/>
            <person name="Sun H."/>
            <person name="Kurtzman C.P."/>
            <person name="Blackwell M."/>
            <person name="Grigoriev I.V."/>
            <person name="Jeffries T.W."/>
        </authorList>
    </citation>
    <scope>NUCLEOTIDE SEQUENCE [LARGE SCALE GENOMIC DNA]</scope>
    <source>
        <strain evidence="3">NRRL Y-12698</strain>
    </source>
</reference>
<dbReference type="OrthoDB" id="4096847at2759"/>
<dbReference type="RefSeq" id="XP_018985625.1">
    <property type="nucleotide sequence ID" value="XM_019127047.1"/>
</dbReference>
<feature type="region of interest" description="Disordered" evidence="1">
    <location>
        <begin position="57"/>
        <end position="130"/>
    </location>
</feature>
<name>A0A1E3QTP3_9ASCO</name>
<feature type="compositionally biased region" description="Basic and acidic residues" evidence="1">
    <location>
        <begin position="104"/>
        <end position="123"/>
    </location>
</feature>
<dbReference type="Proteomes" id="UP000094336">
    <property type="component" value="Unassembled WGS sequence"/>
</dbReference>
<feature type="region of interest" description="Disordered" evidence="1">
    <location>
        <begin position="446"/>
        <end position="467"/>
    </location>
</feature>